<comment type="caution">
    <text evidence="2">The sequence shown here is derived from an EMBL/GenBank/DDBJ whole genome shotgun (WGS) entry which is preliminary data.</text>
</comment>
<dbReference type="AlphaFoldDB" id="A0A511N0K1"/>
<name>A0A511N0K1_DEIC1</name>
<dbReference type="NCBIfam" id="TIGR00738">
    <property type="entry name" value="rrf2_super"/>
    <property type="match status" value="1"/>
</dbReference>
<dbReference type="InterPro" id="IPR000944">
    <property type="entry name" value="Tscrpt_reg_Rrf2"/>
</dbReference>
<proteinExistence type="predicted"/>
<keyword evidence="1" id="KW-0238">DNA-binding</keyword>
<keyword evidence="3" id="KW-1185">Reference proteome</keyword>
<organism evidence="2 3">
    <name type="scientific">Deinococcus cellulosilyticus (strain DSM 18568 / NBRC 106333 / KACC 11606 / 5516J-15)</name>
    <dbReference type="NCBI Taxonomy" id="1223518"/>
    <lineage>
        <taxon>Bacteria</taxon>
        <taxon>Thermotogati</taxon>
        <taxon>Deinococcota</taxon>
        <taxon>Deinococci</taxon>
        <taxon>Deinococcales</taxon>
        <taxon>Deinococcaceae</taxon>
        <taxon>Deinococcus</taxon>
    </lineage>
</organism>
<dbReference type="GO" id="GO:0003677">
    <property type="term" value="F:DNA binding"/>
    <property type="evidence" value="ECO:0007669"/>
    <property type="project" value="UniProtKB-KW"/>
</dbReference>
<evidence type="ECO:0008006" key="4">
    <source>
        <dbReference type="Google" id="ProtNLM"/>
    </source>
</evidence>
<evidence type="ECO:0000313" key="2">
    <source>
        <dbReference type="EMBL" id="GEM46393.1"/>
    </source>
</evidence>
<gene>
    <name evidence="2" type="ORF">DC3_20280</name>
</gene>
<dbReference type="OrthoDB" id="9808360at2"/>
<dbReference type="EMBL" id="BJXB01000007">
    <property type="protein sequence ID" value="GEM46393.1"/>
    <property type="molecule type" value="Genomic_DNA"/>
</dbReference>
<dbReference type="Pfam" id="PF02082">
    <property type="entry name" value="Rrf2"/>
    <property type="match status" value="1"/>
</dbReference>
<evidence type="ECO:0000313" key="3">
    <source>
        <dbReference type="Proteomes" id="UP000321306"/>
    </source>
</evidence>
<dbReference type="PROSITE" id="PS51197">
    <property type="entry name" value="HTH_RRF2_2"/>
    <property type="match status" value="1"/>
</dbReference>
<dbReference type="GO" id="GO:0003700">
    <property type="term" value="F:DNA-binding transcription factor activity"/>
    <property type="evidence" value="ECO:0007669"/>
    <property type="project" value="TreeGrafter"/>
</dbReference>
<dbReference type="PANTHER" id="PTHR33221">
    <property type="entry name" value="WINGED HELIX-TURN-HELIX TRANSCRIPTIONAL REGULATOR, RRF2 FAMILY"/>
    <property type="match status" value="1"/>
</dbReference>
<dbReference type="InterPro" id="IPR036388">
    <property type="entry name" value="WH-like_DNA-bd_sf"/>
</dbReference>
<dbReference type="InterPro" id="IPR036390">
    <property type="entry name" value="WH_DNA-bd_sf"/>
</dbReference>
<protein>
    <recommendedName>
        <fullName evidence="4">Rrf2 family transcriptional regulator</fullName>
    </recommendedName>
</protein>
<dbReference type="SUPFAM" id="SSF46785">
    <property type="entry name" value="Winged helix' DNA-binding domain"/>
    <property type="match status" value="1"/>
</dbReference>
<dbReference type="RefSeq" id="WP_146884205.1">
    <property type="nucleotide sequence ID" value="NZ_BJXB01000007.1"/>
</dbReference>
<reference evidence="2 3" key="1">
    <citation type="submission" date="2019-07" db="EMBL/GenBank/DDBJ databases">
        <title>Whole genome shotgun sequence of Deinococcus cellulosilyticus NBRC 106333.</title>
        <authorList>
            <person name="Hosoyama A."/>
            <person name="Uohara A."/>
            <person name="Ohji S."/>
            <person name="Ichikawa N."/>
        </authorList>
    </citation>
    <scope>NUCLEOTIDE SEQUENCE [LARGE SCALE GENOMIC DNA]</scope>
    <source>
        <strain evidence="2 3">NBRC 106333</strain>
    </source>
</reference>
<sequence>MWISTKAQYGLRALIEIGKKPGQWVALKDVAAVQDISLHYLEQIASSLRKAGFLQSIRGVNGGYQIARPASDILAYEVVLAMEGSLTSVSCLDDADSCGQTGQCATESLWRKVDAAVKRVLGQTTLADLIRESIELDHQKLIQLEDQPPLVDTLKSSGTH</sequence>
<dbReference type="Proteomes" id="UP000321306">
    <property type="component" value="Unassembled WGS sequence"/>
</dbReference>
<evidence type="ECO:0000256" key="1">
    <source>
        <dbReference type="ARBA" id="ARBA00023125"/>
    </source>
</evidence>
<accession>A0A511N0K1</accession>
<dbReference type="Gene3D" id="1.10.10.10">
    <property type="entry name" value="Winged helix-like DNA-binding domain superfamily/Winged helix DNA-binding domain"/>
    <property type="match status" value="1"/>
</dbReference>
<dbReference type="PANTHER" id="PTHR33221:SF5">
    <property type="entry name" value="HTH-TYPE TRANSCRIPTIONAL REGULATOR ISCR"/>
    <property type="match status" value="1"/>
</dbReference>
<dbReference type="GO" id="GO:0005829">
    <property type="term" value="C:cytosol"/>
    <property type="evidence" value="ECO:0007669"/>
    <property type="project" value="TreeGrafter"/>
</dbReference>